<proteinExistence type="predicted"/>
<name>A0A2T7NPQ3_POMCA</name>
<evidence type="ECO:0000256" key="2">
    <source>
        <dbReference type="SAM" id="MobiDB-lite"/>
    </source>
</evidence>
<dbReference type="Proteomes" id="UP000245119">
    <property type="component" value="Linkage Group LG10"/>
</dbReference>
<evidence type="ECO:0000256" key="1">
    <source>
        <dbReference type="SAM" id="Coils"/>
    </source>
</evidence>
<evidence type="ECO:0000313" key="4">
    <source>
        <dbReference type="Proteomes" id="UP000245119"/>
    </source>
</evidence>
<keyword evidence="1" id="KW-0175">Coiled coil</keyword>
<evidence type="ECO:0000313" key="3">
    <source>
        <dbReference type="EMBL" id="PVD23136.1"/>
    </source>
</evidence>
<dbReference type="AlphaFoldDB" id="A0A2T7NPQ3"/>
<feature type="coiled-coil region" evidence="1">
    <location>
        <begin position="79"/>
        <end position="242"/>
    </location>
</feature>
<dbReference type="OrthoDB" id="6150484at2759"/>
<feature type="compositionally biased region" description="Low complexity" evidence="2">
    <location>
        <begin position="49"/>
        <end position="60"/>
    </location>
</feature>
<reference evidence="3 4" key="1">
    <citation type="submission" date="2018-04" db="EMBL/GenBank/DDBJ databases">
        <title>The genome of golden apple snail Pomacea canaliculata provides insight into stress tolerance and invasive adaptation.</title>
        <authorList>
            <person name="Liu C."/>
            <person name="Liu B."/>
            <person name="Ren Y."/>
            <person name="Zhang Y."/>
            <person name="Wang H."/>
            <person name="Li S."/>
            <person name="Jiang F."/>
            <person name="Yin L."/>
            <person name="Zhang G."/>
            <person name="Qian W."/>
            <person name="Fan W."/>
        </authorList>
    </citation>
    <scope>NUCLEOTIDE SEQUENCE [LARGE SCALE GENOMIC DNA]</scope>
    <source>
        <strain evidence="3">SZHN2017</strain>
        <tissue evidence="3">Muscle</tissue>
    </source>
</reference>
<protein>
    <submittedName>
        <fullName evidence="3">Uncharacterized protein</fullName>
    </submittedName>
</protein>
<organism evidence="3 4">
    <name type="scientific">Pomacea canaliculata</name>
    <name type="common">Golden apple snail</name>
    <dbReference type="NCBI Taxonomy" id="400727"/>
    <lineage>
        <taxon>Eukaryota</taxon>
        <taxon>Metazoa</taxon>
        <taxon>Spiralia</taxon>
        <taxon>Lophotrochozoa</taxon>
        <taxon>Mollusca</taxon>
        <taxon>Gastropoda</taxon>
        <taxon>Caenogastropoda</taxon>
        <taxon>Architaenioglossa</taxon>
        <taxon>Ampullarioidea</taxon>
        <taxon>Ampullariidae</taxon>
        <taxon>Pomacea</taxon>
    </lineage>
</organism>
<gene>
    <name evidence="3" type="ORF">C0Q70_16399</name>
</gene>
<sequence>MTQPKDFRGHTMKGDRLTVQGLGITPRPTTPAHDLLLPSGVVANPSPEVASSRDSVASDDGSLEDGEAYTMLQGVRSMNKVLEGQVEALRLRLQVEERKHSEDKGKLTKAKDEVISSKETEIEDLKDSLVNREERIQVLARASEEKDRIIETKVGEIDELKKLVKQTEDYANKLHRQIGRIRDEKKALEGDSLYQEQNREISRLSEELALLKTRLAEMEIELKRALKIIEEQNSKIREMDLERGTIHDKFRQELEKV</sequence>
<dbReference type="EMBL" id="PZQS01000010">
    <property type="protein sequence ID" value="PVD23136.1"/>
    <property type="molecule type" value="Genomic_DNA"/>
</dbReference>
<comment type="caution">
    <text evidence="3">The sequence shown here is derived from an EMBL/GenBank/DDBJ whole genome shotgun (WGS) entry which is preliminary data.</text>
</comment>
<feature type="region of interest" description="Disordered" evidence="2">
    <location>
        <begin position="1"/>
        <end position="63"/>
    </location>
</feature>
<keyword evidence="4" id="KW-1185">Reference proteome</keyword>
<feature type="compositionally biased region" description="Basic and acidic residues" evidence="2">
    <location>
        <begin position="1"/>
        <end position="16"/>
    </location>
</feature>
<accession>A0A2T7NPQ3</accession>